<dbReference type="InterPro" id="IPR008042">
    <property type="entry name" value="Retrotrans_Pao"/>
</dbReference>
<dbReference type="EMBL" id="HBUF01239411">
    <property type="protein sequence ID" value="CAG6676338.1"/>
    <property type="molecule type" value="Transcribed_RNA"/>
</dbReference>
<dbReference type="InterPro" id="IPR000477">
    <property type="entry name" value="RT_dom"/>
</dbReference>
<reference evidence="2" key="1">
    <citation type="submission" date="2021-05" db="EMBL/GenBank/DDBJ databases">
        <authorList>
            <person name="Alioto T."/>
            <person name="Alioto T."/>
            <person name="Gomez Garrido J."/>
        </authorList>
    </citation>
    <scope>NUCLEOTIDE SEQUENCE</scope>
</reference>
<dbReference type="InterPro" id="IPR043502">
    <property type="entry name" value="DNA/RNA_pol_sf"/>
</dbReference>
<dbReference type="SUPFAM" id="SSF53098">
    <property type="entry name" value="Ribonuclease H-like"/>
    <property type="match status" value="1"/>
</dbReference>
<dbReference type="Pfam" id="PF18701">
    <property type="entry name" value="DUF5641"/>
    <property type="match status" value="1"/>
</dbReference>
<dbReference type="InterPro" id="IPR012337">
    <property type="entry name" value="RNaseH-like_sf"/>
</dbReference>
<dbReference type="InterPro" id="IPR043128">
    <property type="entry name" value="Rev_trsase/Diguanyl_cyclase"/>
</dbReference>
<dbReference type="SMART" id="SM00343">
    <property type="entry name" value="ZnF_C2HC"/>
    <property type="match status" value="2"/>
</dbReference>
<dbReference type="GO" id="GO:0042575">
    <property type="term" value="C:DNA polymerase complex"/>
    <property type="evidence" value="ECO:0007669"/>
    <property type="project" value="UniProtKB-ARBA"/>
</dbReference>
<dbReference type="PANTHER" id="PTHR47331:SF1">
    <property type="entry name" value="GAG-LIKE PROTEIN"/>
    <property type="match status" value="1"/>
</dbReference>
<feature type="domain" description="Integrase catalytic" evidence="1">
    <location>
        <begin position="1409"/>
        <end position="1613"/>
    </location>
</feature>
<evidence type="ECO:0000313" key="2">
    <source>
        <dbReference type="EMBL" id="CAG6676342.1"/>
    </source>
</evidence>
<dbReference type="Pfam" id="PF17921">
    <property type="entry name" value="Integrase_H2C2"/>
    <property type="match status" value="1"/>
</dbReference>
<dbReference type="SUPFAM" id="SSF56672">
    <property type="entry name" value="DNA/RNA polymerases"/>
    <property type="match status" value="1"/>
</dbReference>
<dbReference type="InterPro" id="IPR001878">
    <property type="entry name" value="Znf_CCHC"/>
</dbReference>
<proteinExistence type="predicted"/>
<evidence type="ECO:0000259" key="1">
    <source>
        <dbReference type="PROSITE" id="PS50994"/>
    </source>
</evidence>
<dbReference type="CDD" id="cd01644">
    <property type="entry name" value="RT_pepA17"/>
    <property type="match status" value="1"/>
</dbReference>
<dbReference type="Pfam" id="PF00078">
    <property type="entry name" value="RVT_1"/>
    <property type="match status" value="1"/>
</dbReference>
<dbReference type="InterPro" id="IPR040676">
    <property type="entry name" value="DUF5641"/>
</dbReference>
<organism evidence="2">
    <name type="scientific">Cacopsylla melanoneura</name>
    <dbReference type="NCBI Taxonomy" id="428564"/>
    <lineage>
        <taxon>Eukaryota</taxon>
        <taxon>Metazoa</taxon>
        <taxon>Ecdysozoa</taxon>
        <taxon>Arthropoda</taxon>
        <taxon>Hexapoda</taxon>
        <taxon>Insecta</taxon>
        <taxon>Pterygota</taxon>
        <taxon>Neoptera</taxon>
        <taxon>Paraneoptera</taxon>
        <taxon>Hemiptera</taxon>
        <taxon>Sternorrhyncha</taxon>
        <taxon>Psylloidea</taxon>
        <taxon>Psyllidae</taxon>
        <taxon>Psyllinae</taxon>
        <taxon>Cacopsylla</taxon>
    </lineage>
</organism>
<dbReference type="GO" id="GO:0003676">
    <property type="term" value="F:nucleic acid binding"/>
    <property type="evidence" value="ECO:0007669"/>
    <property type="project" value="InterPro"/>
</dbReference>
<name>A0A8D8SYX3_9HEMI</name>
<dbReference type="EMBL" id="HBUF01239410">
    <property type="protein sequence ID" value="CAG6676334.1"/>
    <property type="molecule type" value="Transcribed_RNA"/>
</dbReference>
<protein>
    <recommendedName>
        <fullName evidence="1">Integrase catalytic domain-containing protein</fullName>
    </recommendedName>
</protein>
<dbReference type="Gene3D" id="3.10.10.10">
    <property type="entry name" value="HIV Type 1 Reverse Transcriptase, subunit A, domain 1"/>
    <property type="match status" value="1"/>
</dbReference>
<dbReference type="InterPro" id="IPR036397">
    <property type="entry name" value="RNaseH_sf"/>
</dbReference>
<dbReference type="GO" id="GO:0008270">
    <property type="term" value="F:zinc ion binding"/>
    <property type="evidence" value="ECO:0007669"/>
    <property type="project" value="InterPro"/>
</dbReference>
<dbReference type="GO" id="GO:0015074">
    <property type="term" value="P:DNA integration"/>
    <property type="evidence" value="ECO:0007669"/>
    <property type="project" value="InterPro"/>
</dbReference>
<dbReference type="Gene3D" id="3.30.420.10">
    <property type="entry name" value="Ribonuclease H-like superfamily/Ribonuclease H"/>
    <property type="match status" value="1"/>
</dbReference>
<accession>A0A8D8SYX3</accession>
<dbReference type="Pfam" id="PF05380">
    <property type="entry name" value="Peptidase_A17"/>
    <property type="match status" value="1"/>
</dbReference>
<dbReference type="InterPro" id="IPR041588">
    <property type="entry name" value="Integrase_H2C2"/>
</dbReference>
<dbReference type="PROSITE" id="PS50994">
    <property type="entry name" value="INTEGRASE"/>
    <property type="match status" value="1"/>
</dbReference>
<sequence length="1727" mass="196337">MGTSDDEDQTDGELTLLQATLENLFSIVQTTYNAIGPCIVDNTKKGLFLAKAATLDITTEKYETTLKDIQRLKLAKNTSYVPNFQQFTSLMDLYGQIKYHEKKFSSDKKTEASTSGMNVTVAQPKLPPLELPSFDGNVSDWPTFYETFKSIIHSNQTLSNDQKVQYLVSKLKNQALGVCAGIPPVGSNYDLIWNSLVERYQDVRYLASYYVDNILNFKNITHESHVSYTQFIDKLGTSVVALQALNIDNLAEYLLYAICIKKVDTNLSERFESKILEKESMPKFAELLQFVKDKVKVMERTAKTPCTSSSVTSVKKWQNKPVSLVSSYKQVESLCPICKKDEHLIYQCEEFNKCDAYTRFNKIKSLKLCFNCFSSQHSAKTCPNNKTCKVCKFRHHTTLHLPTYNKPQNDRPMFKPTQAHKSADPESHTPVAVTAVSHTRPKSLTVLLSTVKVNIPDSNGDMHTVRMLLDSGSMSHFITTKCCHKLGLPMKKISTSVGGIGTTRSEVKGVTTFTLHSRFDTDKSYIVDQAYVVTKITNKLPICPVDVEKLCLLQDINPSDDEFHIPGEIEGLIGAELFSQIYGNPKKSGDQDSPTVIESTLGDIIMGNIPVFMSNIQQGNEESICGFVQAPLESLVQKFWALEEVPTPKILCEEDTKCEKIFCDTIYREDDGRYSVALPFKSDPDILGDSYKIAEKRFLRLEQRLSSNPEVKEQYRTAITEYMKEGYAVPSEPKTDKQAECYMVHHAVFRPERVSTKVRVVFDLSCPTSNGISLNDILFTGPTLYNDLFELLVKFRMFPIAALSDVKKMFLQVYVREEDRRFQKFLWRDSPQEELQTFEMQRVVFGMKPSPYLAQRVLRQLAEEEEDNYPNAATEIKNNFYMDDYLSSFLDEEQAVSTFAECVKVLQKGGFELTKLASNNVTLLESVSEKQRLMAKVEWDKNSTLKVLGTQYCPAEDKFFFTVNIQDSKCTKRNILSTTARIFDVLGLLSPVTILAKLFIKELWLAKIDWDECPPPSVQEKWNRLISELPLLNQLQIPRHLLIAKNTELSVIGFCDASEKAIGACIYVHVTNSSNEISSRLLCARSKVAPVKYVTIPRLELCSALLLSKLMSFILKVFNSRYEVKHVLCFSDSTVALSWIASQPLRWKTFVANRVSKIQENVSAEKWFHVQGVENPADCLSRGIFPQELIEQPLWLKGPQWMTTPIPTWNLTHITEDKIDAPEEKVTVLLTSRDTREFILLDMASNVSHWNKLLRAVAYVLKFCRIIPRGNISVQDLEKSEEKLLQELQESSFDKDIDNLKKNKSCSNDLMKLRPFMDKNLLRCGGRLSNADHLAYEHIHPVVLPKKHHVVDLLIDYHHKNNFHTGPHLVIAILRTKYWILGCRDTVRRRLQKCNTCFKNNPKPLFPVMGDLPKPRVEEATKAFLNTGVDYAGPLSITITKTRGAKSQKAYLCLFICLSTKAVHIELASDLSTPMFLLALRRFIARRGAVKNIYSDQGTNFIGAANVLNDLYAFVASNDFNEHYKEELLKQRIEFHFNPPASPHHGGLWESNIRQIKNHLHKAIGSQVLTFEEMYSLTSEIEFLLNRRPLVQISSDSGDPVVLTPAHFLLQEPHGSLTHNLDYESASLGVRYKLITQLLHSFWKRWSMEYLSSLQTRQKWFKNANQQLCVGLLVLIKSDNAPVSCWPLGRVIQICPGKDGVSRVALIQTKSGTYKRPAVKLCPLPSQ</sequence>
<dbReference type="InterPro" id="IPR001584">
    <property type="entry name" value="Integrase_cat-core"/>
</dbReference>
<dbReference type="EMBL" id="HBUF01239412">
    <property type="protein sequence ID" value="CAG6676342.1"/>
    <property type="molecule type" value="Transcribed_RNA"/>
</dbReference>
<dbReference type="PANTHER" id="PTHR47331">
    <property type="entry name" value="PHD-TYPE DOMAIN-CONTAINING PROTEIN"/>
    <property type="match status" value="1"/>
</dbReference>
<dbReference type="Gene3D" id="3.30.70.270">
    <property type="match status" value="1"/>
</dbReference>
<dbReference type="GO" id="GO:0071897">
    <property type="term" value="P:DNA biosynthetic process"/>
    <property type="evidence" value="ECO:0007669"/>
    <property type="project" value="UniProtKB-ARBA"/>
</dbReference>
<dbReference type="InterPro" id="IPR005312">
    <property type="entry name" value="DUF1759"/>
</dbReference>
<dbReference type="Pfam" id="PF03564">
    <property type="entry name" value="DUF1759"/>
    <property type="match status" value="1"/>
</dbReference>